<dbReference type="InterPro" id="IPR036005">
    <property type="entry name" value="Creatinase/aminopeptidase-like"/>
</dbReference>
<evidence type="ECO:0000259" key="1">
    <source>
        <dbReference type="Pfam" id="PF00557"/>
    </source>
</evidence>
<dbReference type="EMBL" id="CP030918">
    <property type="protein sequence ID" value="AXC48438.1"/>
    <property type="molecule type" value="Genomic_DNA"/>
</dbReference>
<dbReference type="InterPro" id="IPR050659">
    <property type="entry name" value="Peptidase_M24B"/>
</dbReference>
<dbReference type="Gene3D" id="3.40.350.10">
    <property type="entry name" value="Creatinase/prolidase N-terminal domain"/>
    <property type="match status" value="1"/>
</dbReference>
<dbReference type="KEGG" id="pars:DRW48_00840"/>
<dbReference type="SUPFAM" id="SSF55920">
    <property type="entry name" value="Creatinase/aminopeptidase"/>
    <property type="match status" value="1"/>
</dbReference>
<dbReference type="PANTHER" id="PTHR46112:SF2">
    <property type="entry name" value="XAA-PRO AMINOPEPTIDASE P-RELATED"/>
    <property type="match status" value="1"/>
</dbReference>
<gene>
    <name evidence="3" type="ORF">DRW48_00840</name>
</gene>
<feature type="domain" description="Peptidase M24" evidence="1">
    <location>
        <begin position="135"/>
        <end position="348"/>
    </location>
</feature>
<evidence type="ECO:0000313" key="3">
    <source>
        <dbReference type="EMBL" id="AXC48438.1"/>
    </source>
</evidence>
<dbReference type="Pfam" id="PF00557">
    <property type="entry name" value="Peptidase_M24"/>
    <property type="match status" value="1"/>
</dbReference>
<dbReference type="Gene3D" id="3.90.230.10">
    <property type="entry name" value="Creatinase/methionine aminopeptidase superfamily"/>
    <property type="match status" value="1"/>
</dbReference>
<evidence type="ECO:0000313" key="4">
    <source>
        <dbReference type="Proteomes" id="UP000252023"/>
    </source>
</evidence>
<dbReference type="Proteomes" id="UP000252023">
    <property type="component" value="Chromosome"/>
</dbReference>
<dbReference type="OrthoDB" id="9806388at2"/>
<dbReference type="SUPFAM" id="SSF53092">
    <property type="entry name" value="Creatinase/prolidase N-terminal domain"/>
    <property type="match status" value="1"/>
</dbReference>
<dbReference type="InterPro" id="IPR000994">
    <property type="entry name" value="Pept_M24"/>
</dbReference>
<organism evidence="3 4">
    <name type="scientific">Paracoccus suum</name>
    <dbReference type="NCBI Taxonomy" id="2259340"/>
    <lineage>
        <taxon>Bacteria</taxon>
        <taxon>Pseudomonadati</taxon>
        <taxon>Pseudomonadota</taxon>
        <taxon>Alphaproteobacteria</taxon>
        <taxon>Rhodobacterales</taxon>
        <taxon>Paracoccaceae</taxon>
        <taxon>Paracoccus</taxon>
    </lineage>
</organism>
<keyword evidence="4" id="KW-1185">Reference proteome</keyword>
<reference evidence="4" key="1">
    <citation type="submission" date="2018-07" db="EMBL/GenBank/DDBJ databases">
        <title>Genome sequencing of Paracoccus sp. SC2-6.</title>
        <authorList>
            <person name="Heo J."/>
            <person name="Kim S.-J."/>
            <person name="Kwon S.-W."/>
        </authorList>
    </citation>
    <scope>NUCLEOTIDE SEQUENCE [LARGE SCALE GENOMIC DNA]</scope>
    <source>
        <strain evidence="4">SC2-6</strain>
    </source>
</reference>
<name>A0A344PGD3_9RHOB</name>
<sequence>MLRDRLRARAEAAGLDGLLLLAPGNVVWATGWAFSANERPLGLWLPVEGDAVLMVPSLEVENAADVPGVGLRSYDEYPGETPPVLWMIAEARAQRIGVERLDARLLAPAQDVARIDLTDHATPERAVKHPEELALIREAARFADMVLDRLLTAGGDIVAQGGTELDLMADATSHAEAALMTTHGAAFQGTKLGITASVHSGPRAALPHGAVLPRTPSPGEPVIAGIGCAVGGYHAESGATFVMGQPSPEHRRIMAAMDSANAACAEALCRGLDCAGVNTAALEPIRAAGLGEAIRHRIGHGMGVEGHEAPWLAPGDRTPAAPGMVFSCEPGVYRPGHDGWRSIETFIIAPDGVEIASRFQTRTPSDIRIIPV</sequence>
<dbReference type="GO" id="GO:0004177">
    <property type="term" value="F:aminopeptidase activity"/>
    <property type="evidence" value="ECO:0007669"/>
    <property type="project" value="UniProtKB-KW"/>
</dbReference>
<proteinExistence type="predicted"/>
<dbReference type="Pfam" id="PF01321">
    <property type="entry name" value="Creatinase_N"/>
    <property type="match status" value="1"/>
</dbReference>
<dbReference type="InterPro" id="IPR000587">
    <property type="entry name" value="Creatinase_N"/>
</dbReference>
<dbReference type="AlphaFoldDB" id="A0A344PGD3"/>
<accession>A0A344PGD3</accession>
<protein>
    <submittedName>
        <fullName evidence="3">Aminopeptidase P family protein</fullName>
    </submittedName>
</protein>
<evidence type="ECO:0000259" key="2">
    <source>
        <dbReference type="Pfam" id="PF01321"/>
    </source>
</evidence>
<dbReference type="InterPro" id="IPR029149">
    <property type="entry name" value="Creatin/AminoP/Spt16_N"/>
</dbReference>
<dbReference type="PANTHER" id="PTHR46112">
    <property type="entry name" value="AMINOPEPTIDASE"/>
    <property type="match status" value="1"/>
</dbReference>
<keyword evidence="3" id="KW-0031">Aminopeptidase</keyword>
<keyword evidence="3" id="KW-0378">Hydrolase</keyword>
<keyword evidence="3" id="KW-0645">Protease</keyword>
<feature type="domain" description="Creatinase N-terminal" evidence="2">
    <location>
        <begin position="4"/>
        <end position="100"/>
    </location>
</feature>